<evidence type="ECO:0000256" key="5">
    <source>
        <dbReference type="ARBA" id="ARBA00022777"/>
    </source>
</evidence>
<comment type="caution">
    <text evidence="12">The sequence shown here is derived from an EMBL/GenBank/DDBJ whole genome shotgun (WGS) entry which is preliminary data.</text>
</comment>
<sequence length="454" mass="48878">VEEILLGTLDDRLARNAEFELSALARLSHPGILRCHQVIVDDSFAYVVTDRYHDTLGSVIISHMRARKAVPKELFLSILGQITSALAYLHGVHEVDTSGDLYQGVVHRDLKPANILVSEDGSRVVLADFGLCRSAMTSGSTRAGSPAYMAPETLLEGKATPASDIWSLGVIIYELATLKRPDFTKTGRPENVFTSGWSPDLSPVKDDFIRIILEKIFVLDPKKRPTARDLCELLRISDVSVVGMRLRAMMLEEALNKANARIASLEKELQTKIDGLERRFTGVFETLPKHDMQASAHHASASAPLSAAVSPALPALKKGISCTPLVHAAIAGDAKAAEGRLSGDDQMNGNGDAVSVPATGTSGGDGAEPLNPAGDHAATALMSAAERGDVEAVRALMPLQKERRANLFGSGKTALMMAAMCGQAEVVGYWWSTRAVDRIRAIRLLLCTQYMITT</sequence>
<dbReference type="InterPro" id="IPR000719">
    <property type="entry name" value="Prot_kinase_dom"/>
</dbReference>
<dbReference type="SMART" id="SM00220">
    <property type="entry name" value="S_TKc"/>
    <property type="match status" value="1"/>
</dbReference>
<evidence type="ECO:0000256" key="10">
    <source>
        <dbReference type="SAM" id="MobiDB-lite"/>
    </source>
</evidence>
<dbReference type="InterPro" id="IPR050660">
    <property type="entry name" value="NEK_Ser/Thr_kinase"/>
</dbReference>
<dbReference type="Gene3D" id="1.25.40.20">
    <property type="entry name" value="Ankyrin repeat-containing domain"/>
    <property type="match status" value="1"/>
</dbReference>
<evidence type="ECO:0000259" key="11">
    <source>
        <dbReference type="PROSITE" id="PS50011"/>
    </source>
</evidence>
<reference evidence="13" key="1">
    <citation type="submission" date="2012-02" db="EMBL/GenBank/DDBJ databases">
        <title>Genome sequencing of Giardia lamblia Genotypes A2 and B isolates (DH and GS) and comparative analysis with the genomes of Genotypes A1 and E (WB and Pig).</title>
        <authorList>
            <person name="Adam R."/>
            <person name="Dahlstrom E."/>
            <person name="Martens C."/>
            <person name="Bruno D."/>
            <person name="Barbian K."/>
            <person name="Porcella S.F."/>
            <person name="Nash T."/>
        </authorList>
    </citation>
    <scope>NUCLEOTIDE SEQUENCE</scope>
    <source>
        <strain evidence="13">GS</strain>
    </source>
</reference>
<keyword evidence="6" id="KW-0067">ATP-binding</keyword>
<feature type="domain" description="Protein kinase" evidence="11">
    <location>
        <begin position="1"/>
        <end position="236"/>
    </location>
</feature>
<evidence type="ECO:0000256" key="1">
    <source>
        <dbReference type="ARBA" id="ARBA00012513"/>
    </source>
</evidence>
<dbReference type="InterPro" id="IPR002110">
    <property type="entry name" value="Ankyrin_rpt"/>
</dbReference>
<dbReference type="VEuPathDB" id="GiardiaDB:GL50581_1902"/>
<dbReference type="Pfam" id="PF00069">
    <property type="entry name" value="Pkinase"/>
    <property type="match status" value="1"/>
</dbReference>
<dbReference type="SUPFAM" id="SSF56112">
    <property type="entry name" value="Protein kinase-like (PK-like)"/>
    <property type="match status" value="1"/>
</dbReference>
<evidence type="ECO:0000256" key="4">
    <source>
        <dbReference type="ARBA" id="ARBA00022741"/>
    </source>
</evidence>
<dbReference type="Pfam" id="PF12796">
    <property type="entry name" value="Ank_2"/>
    <property type="match status" value="1"/>
</dbReference>
<evidence type="ECO:0000256" key="8">
    <source>
        <dbReference type="ARBA" id="ARBA00048679"/>
    </source>
</evidence>
<dbReference type="EC" id="2.7.11.1" evidence="1"/>
<dbReference type="InterPro" id="IPR011009">
    <property type="entry name" value="Kinase-like_dom_sf"/>
</dbReference>
<dbReference type="OrthoDB" id="1668230at2759"/>
<dbReference type="InterPro" id="IPR036770">
    <property type="entry name" value="Ankyrin_rpt-contain_sf"/>
</dbReference>
<feature type="coiled-coil region" evidence="9">
    <location>
        <begin position="248"/>
        <end position="275"/>
    </location>
</feature>
<comment type="catalytic activity">
    <reaction evidence="7">
        <text>L-threonyl-[protein] + ATP = O-phospho-L-threonyl-[protein] + ADP + H(+)</text>
        <dbReference type="Rhea" id="RHEA:46608"/>
        <dbReference type="Rhea" id="RHEA-COMP:11060"/>
        <dbReference type="Rhea" id="RHEA-COMP:11605"/>
        <dbReference type="ChEBI" id="CHEBI:15378"/>
        <dbReference type="ChEBI" id="CHEBI:30013"/>
        <dbReference type="ChEBI" id="CHEBI:30616"/>
        <dbReference type="ChEBI" id="CHEBI:61977"/>
        <dbReference type="ChEBI" id="CHEBI:456216"/>
        <dbReference type="EC" id="2.7.11.1"/>
    </reaction>
</comment>
<accession>V6U4M9</accession>
<dbReference type="Proteomes" id="UP000018040">
    <property type="component" value="Unassembled WGS sequence"/>
</dbReference>
<evidence type="ECO:0000313" key="12">
    <source>
        <dbReference type="EMBL" id="ESU45597.1"/>
    </source>
</evidence>
<keyword evidence="5" id="KW-0418">Kinase</keyword>
<dbReference type="GO" id="GO:0004674">
    <property type="term" value="F:protein serine/threonine kinase activity"/>
    <property type="evidence" value="ECO:0007669"/>
    <property type="project" value="UniProtKB-KW"/>
</dbReference>
<reference evidence="12 13" key="2">
    <citation type="journal article" date="2013" name="Genome Biol. Evol.">
        <title>Genome sequencing of Giardia lamblia genotypes A2 and B isolates (DH and GS) and comparative analysis with the genomes of genotypes A1 and E (WB and Pig).</title>
        <authorList>
            <person name="Adam R.D."/>
            <person name="Dahlstrom E.W."/>
            <person name="Martens C.A."/>
            <person name="Bruno D.P."/>
            <person name="Barbian K.D."/>
            <person name="Ricklefs S.M."/>
            <person name="Hernandez M.M."/>
            <person name="Narla N.P."/>
            <person name="Patel R.B."/>
            <person name="Porcella S.F."/>
            <person name="Nash T.E."/>
        </authorList>
    </citation>
    <scope>NUCLEOTIDE SEQUENCE [LARGE SCALE GENOMIC DNA]</scope>
    <source>
        <strain evidence="12 13">GS</strain>
    </source>
</reference>
<evidence type="ECO:0000256" key="3">
    <source>
        <dbReference type="ARBA" id="ARBA00022679"/>
    </source>
</evidence>
<dbReference type="PANTHER" id="PTHR43671">
    <property type="entry name" value="SERINE/THREONINE-PROTEIN KINASE NEK"/>
    <property type="match status" value="1"/>
</dbReference>
<feature type="non-terminal residue" evidence="12">
    <location>
        <position position="1"/>
    </location>
</feature>
<dbReference type="EMBL" id="AHHH01000004">
    <property type="protein sequence ID" value="ESU45597.1"/>
    <property type="molecule type" value="Genomic_DNA"/>
</dbReference>
<evidence type="ECO:0000256" key="9">
    <source>
        <dbReference type="SAM" id="Coils"/>
    </source>
</evidence>
<feature type="region of interest" description="Disordered" evidence="10">
    <location>
        <begin position="340"/>
        <end position="369"/>
    </location>
</feature>
<dbReference type="GO" id="GO:0005524">
    <property type="term" value="F:ATP binding"/>
    <property type="evidence" value="ECO:0007669"/>
    <property type="project" value="UniProtKB-KW"/>
</dbReference>
<dbReference type="VEuPathDB" id="GiardiaDB:GL50803_0016988"/>
<dbReference type="CDD" id="cd14014">
    <property type="entry name" value="STKc_PknB_like"/>
    <property type="match status" value="1"/>
</dbReference>
<name>V6U4M9_GIAIN</name>
<dbReference type="VEuPathDB" id="GiardiaDB:DHA2_152774"/>
<keyword evidence="3" id="KW-0808">Transferase</keyword>
<dbReference type="PROSITE" id="PS50011">
    <property type="entry name" value="PROTEIN_KINASE_DOM"/>
    <property type="match status" value="1"/>
</dbReference>
<evidence type="ECO:0000313" key="13">
    <source>
        <dbReference type="Proteomes" id="UP000018040"/>
    </source>
</evidence>
<comment type="catalytic activity">
    <reaction evidence="8">
        <text>L-seryl-[protein] + ATP = O-phospho-L-seryl-[protein] + ADP + H(+)</text>
        <dbReference type="Rhea" id="RHEA:17989"/>
        <dbReference type="Rhea" id="RHEA-COMP:9863"/>
        <dbReference type="Rhea" id="RHEA-COMP:11604"/>
        <dbReference type="ChEBI" id="CHEBI:15378"/>
        <dbReference type="ChEBI" id="CHEBI:29999"/>
        <dbReference type="ChEBI" id="CHEBI:30616"/>
        <dbReference type="ChEBI" id="CHEBI:83421"/>
        <dbReference type="ChEBI" id="CHEBI:456216"/>
        <dbReference type="EC" id="2.7.11.1"/>
    </reaction>
</comment>
<keyword evidence="9" id="KW-0175">Coiled coil</keyword>
<organism evidence="12 13">
    <name type="scientific">Giardia intestinalis</name>
    <name type="common">Giardia lamblia</name>
    <dbReference type="NCBI Taxonomy" id="5741"/>
    <lineage>
        <taxon>Eukaryota</taxon>
        <taxon>Metamonada</taxon>
        <taxon>Diplomonadida</taxon>
        <taxon>Hexamitidae</taxon>
        <taxon>Giardiinae</taxon>
        <taxon>Giardia</taxon>
    </lineage>
</organism>
<dbReference type="Gene3D" id="1.10.510.10">
    <property type="entry name" value="Transferase(Phosphotransferase) domain 1"/>
    <property type="match status" value="1"/>
</dbReference>
<gene>
    <name evidence="12" type="ORF">GSB_150061</name>
</gene>
<evidence type="ECO:0000256" key="6">
    <source>
        <dbReference type="ARBA" id="ARBA00022840"/>
    </source>
</evidence>
<keyword evidence="4" id="KW-0547">Nucleotide-binding</keyword>
<dbReference type="PANTHER" id="PTHR43671:SF98">
    <property type="entry name" value="SERINE_THREONINE-PROTEIN KINASE NEK11"/>
    <property type="match status" value="1"/>
</dbReference>
<dbReference type="SUPFAM" id="SSF48403">
    <property type="entry name" value="Ankyrin repeat"/>
    <property type="match status" value="1"/>
</dbReference>
<evidence type="ECO:0000256" key="7">
    <source>
        <dbReference type="ARBA" id="ARBA00047899"/>
    </source>
</evidence>
<dbReference type="PROSITE" id="PS00108">
    <property type="entry name" value="PROTEIN_KINASE_ST"/>
    <property type="match status" value="1"/>
</dbReference>
<dbReference type="AlphaFoldDB" id="V6U4M9"/>
<protein>
    <recommendedName>
        <fullName evidence="1">non-specific serine/threonine protein kinase</fullName>
        <ecNumber evidence="1">2.7.11.1</ecNumber>
    </recommendedName>
</protein>
<evidence type="ECO:0000256" key="2">
    <source>
        <dbReference type="ARBA" id="ARBA00022527"/>
    </source>
</evidence>
<dbReference type="InterPro" id="IPR008271">
    <property type="entry name" value="Ser/Thr_kinase_AS"/>
</dbReference>
<keyword evidence="2" id="KW-0723">Serine/threonine-protein kinase</keyword>
<proteinExistence type="predicted"/>